<dbReference type="GO" id="GO:0008270">
    <property type="term" value="F:zinc ion binding"/>
    <property type="evidence" value="ECO:0007669"/>
    <property type="project" value="InterPro"/>
</dbReference>
<organism evidence="4 5">
    <name type="scientific">Cladophialophora bantiana (strain ATCC 10958 / CBS 173.52 / CDC B-1940 / NIH 8579)</name>
    <name type="common">Xylohypha bantiana</name>
    <dbReference type="NCBI Taxonomy" id="1442370"/>
    <lineage>
        <taxon>Eukaryota</taxon>
        <taxon>Fungi</taxon>
        <taxon>Dikarya</taxon>
        <taxon>Ascomycota</taxon>
        <taxon>Pezizomycotina</taxon>
        <taxon>Eurotiomycetes</taxon>
        <taxon>Chaetothyriomycetidae</taxon>
        <taxon>Chaetothyriales</taxon>
        <taxon>Herpotrichiellaceae</taxon>
        <taxon>Cladophialophora</taxon>
    </lineage>
</organism>
<reference evidence="4" key="1">
    <citation type="submission" date="2015-01" db="EMBL/GenBank/DDBJ databases">
        <title>The Genome Sequence of Cladophialophora bantiana CBS 173.52.</title>
        <authorList>
            <consortium name="The Broad Institute Genomics Platform"/>
            <person name="Cuomo C."/>
            <person name="de Hoog S."/>
            <person name="Gorbushina A."/>
            <person name="Stielow B."/>
            <person name="Teixiera M."/>
            <person name="Abouelleil A."/>
            <person name="Chapman S.B."/>
            <person name="Priest M."/>
            <person name="Young S.K."/>
            <person name="Wortman J."/>
            <person name="Nusbaum C."/>
            <person name="Birren B."/>
        </authorList>
    </citation>
    <scope>NUCLEOTIDE SEQUENCE [LARGE SCALE GENOMIC DNA]</scope>
    <source>
        <strain evidence="4">CBS 173.52</strain>
    </source>
</reference>
<evidence type="ECO:0000259" key="3">
    <source>
        <dbReference type="Pfam" id="PF04082"/>
    </source>
</evidence>
<dbReference type="VEuPathDB" id="FungiDB:Z519_08820"/>
<keyword evidence="1" id="KW-0539">Nucleus</keyword>
<dbReference type="AlphaFoldDB" id="A0A0D2FUF1"/>
<sequence length="423" mass="47180">MERVATESQRESKKRAPKAYISDLEKRVASFERQSRRAPEALSISDEQATPDGTLELDKGSRSSMSTHLTIARRRRSRQNRQQSGWTQSKPPPTSINLVFSISAEAARGTPFSSYFPRSINHMNPLALGFPCYFPDKSGRPVSPTLNRTSSNWSFGRRVLAMAHERVMRTPLPPDNLLFEGKPYELGWDGKRHNSPESVSDAPALPSADFAMYFINAVKFRCGHESPTHTQQSPSLWYIHYLLILAFGKAFVVQRSKGPKPPGANLFVLGIKVMPDLAFSCADPIEAIQVLCCASLYLQCLDFRGAAYRIIGQALRMALENGMHTEMRSQQVDSDLAQRCRKVWWAGIADESISAELPTFPGQPQRSTAMNIQINLSKVLAQILNTVYGAEGRPDKRFLAITKEALESVANVTDQLNSSFEVL</sequence>
<dbReference type="OrthoDB" id="3548654at2759"/>
<dbReference type="GO" id="GO:0003677">
    <property type="term" value="F:DNA binding"/>
    <property type="evidence" value="ECO:0007669"/>
    <property type="project" value="InterPro"/>
</dbReference>
<dbReference type="GeneID" id="27701748"/>
<dbReference type="Proteomes" id="UP000053789">
    <property type="component" value="Unassembled WGS sequence"/>
</dbReference>
<dbReference type="PANTHER" id="PTHR46910:SF32">
    <property type="entry name" value="TRANSCRIPTION FACTOR DOMAIN-CONTAINING PROTEIN-RELATED"/>
    <property type="match status" value="1"/>
</dbReference>
<dbReference type="CDD" id="cd12148">
    <property type="entry name" value="fungal_TF_MHR"/>
    <property type="match status" value="1"/>
</dbReference>
<dbReference type="GO" id="GO:0006351">
    <property type="term" value="P:DNA-templated transcription"/>
    <property type="evidence" value="ECO:0007669"/>
    <property type="project" value="InterPro"/>
</dbReference>
<dbReference type="InterPro" id="IPR050987">
    <property type="entry name" value="AtrR-like"/>
</dbReference>
<dbReference type="PANTHER" id="PTHR46910">
    <property type="entry name" value="TRANSCRIPTION FACTOR PDR1"/>
    <property type="match status" value="1"/>
</dbReference>
<evidence type="ECO:0000313" key="5">
    <source>
        <dbReference type="Proteomes" id="UP000053789"/>
    </source>
</evidence>
<proteinExistence type="predicted"/>
<gene>
    <name evidence="4" type="ORF">Z519_08820</name>
</gene>
<dbReference type="GO" id="GO:0003700">
    <property type="term" value="F:DNA-binding transcription factor activity"/>
    <property type="evidence" value="ECO:0007669"/>
    <property type="project" value="InterPro"/>
</dbReference>
<feature type="domain" description="Xylanolytic transcriptional activator regulatory" evidence="3">
    <location>
        <begin position="279"/>
        <end position="346"/>
    </location>
</feature>
<feature type="region of interest" description="Disordered" evidence="2">
    <location>
        <begin position="31"/>
        <end position="93"/>
    </location>
</feature>
<evidence type="ECO:0000256" key="1">
    <source>
        <dbReference type="ARBA" id="ARBA00023242"/>
    </source>
</evidence>
<accession>A0A0D2FUF1</accession>
<name>A0A0D2FUF1_CLAB1</name>
<protein>
    <recommendedName>
        <fullName evidence="3">Xylanolytic transcriptional activator regulatory domain-containing protein</fullName>
    </recommendedName>
</protein>
<evidence type="ECO:0000313" key="4">
    <source>
        <dbReference type="EMBL" id="KIW90177.1"/>
    </source>
</evidence>
<dbReference type="Pfam" id="PF04082">
    <property type="entry name" value="Fungal_trans"/>
    <property type="match status" value="1"/>
</dbReference>
<dbReference type="HOGENOM" id="CLU_006926_3_1_1"/>
<evidence type="ECO:0000256" key="2">
    <source>
        <dbReference type="SAM" id="MobiDB-lite"/>
    </source>
</evidence>
<dbReference type="EMBL" id="KN846993">
    <property type="protein sequence ID" value="KIW90177.1"/>
    <property type="molecule type" value="Genomic_DNA"/>
</dbReference>
<keyword evidence="5" id="KW-1185">Reference proteome</keyword>
<dbReference type="RefSeq" id="XP_016616846.1">
    <property type="nucleotide sequence ID" value="XM_016766548.1"/>
</dbReference>
<dbReference type="InterPro" id="IPR007219">
    <property type="entry name" value="XnlR_reg_dom"/>
</dbReference>